<dbReference type="InterPro" id="IPR010982">
    <property type="entry name" value="Lambda_DNA-bd_dom_sf"/>
</dbReference>
<dbReference type="Pfam" id="PF01381">
    <property type="entry name" value="HTH_3"/>
    <property type="match status" value="1"/>
</dbReference>
<evidence type="ECO:0000313" key="4">
    <source>
        <dbReference type="Proteomes" id="UP000293142"/>
    </source>
</evidence>
<reference evidence="3 4" key="1">
    <citation type="submission" date="2019-02" db="EMBL/GenBank/DDBJ databases">
        <title>Paenibacillus sp. nov., isolated from surface-sterilized tissue of Thalictrum simplex L.</title>
        <authorList>
            <person name="Tuo L."/>
        </authorList>
    </citation>
    <scope>NUCLEOTIDE SEQUENCE [LARGE SCALE GENOMIC DNA]</scope>
    <source>
        <strain evidence="3 4">N2SHLJ1</strain>
    </source>
</reference>
<organism evidence="3 4">
    <name type="scientific">Paenibacillus thalictri</name>
    <dbReference type="NCBI Taxonomy" id="2527873"/>
    <lineage>
        <taxon>Bacteria</taxon>
        <taxon>Bacillati</taxon>
        <taxon>Bacillota</taxon>
        <taxon>Bacilli</taxon>
        <taxon>Bacillales</taxon>
        <taxon>Paenibacillaceae</taxon>
        <taxon>Paenibacillus</taxon>
    </lineage>
</organism>
<keyword evidence="4" id="KW-1185">Reference proteome</keyword>
<name>A0A4Q9DFS1_9BACL</name>
<dbReference type="AlphaFoldDB" id="A0A4Q9DFS1"/>
<evidence type="ECO:0000256" key="1">
    <source>
        <dbReference type="ARBA" id="ARBA00023125"/>
    </source>
</evidence>
<dbReference type="PANTHER" id="PTHR46558:SF11">
    <property type="entry name" value="HTH-TYPE TRANSCRIPTIONAL REGULATOR XRE"/>
    <property type="match status" value="1"/>
</dbReference>
<dbReference type="SUPFAM" id="SSF47413">
    <property type="entry name" value="lambda repressor-like DNA-binding domains"/>
    <property type="match status" value="1"/>
</dbReference>
<proteinExistence type="predicted"/>
<dbReference type="SMART" id="SM00530">
    <property type="entry name" value="HTH_XRE"/>
    <property type="match status" value="1"/>
</dbReference>
<dbReference type="CDD" id="cd00093">
    <property type="entry name" value="HTH_XRE"/>
    <property type="match status" value="1"/>
</dbReference>
<dbReference type="PANTHER" id="PTHR46558">
    <property type="entry name" value="TRACRIPTIONAL REGULATORY PROTEIN-RELATED-RELATED"/>
    <property type="match status" value="1"/>
</dbReference>
<evidence type="ECO:0000259" key="2">
    <source>
        <dbReference type="PROSITE" id="PS50943"/>
    </source>
</evidence>
<dbReference type="OrthoDB" id="8115576at2"/>
<dbReference type="EMBL" id="SIRE01000029">
    <property type="protein sequence ID" value="TBL70854.1"/>
    <property type="molecule type" value="Genomic_DNA"/>
</dbReference>
<evidence type="ECO:0000313" key="3">
    <source>
        <dbReference type="EMBL" id="TBL70854.1"/>
    </source>
</evidence>
<gene>
    <name evidence="3" type="ORF">EYB31_31920</name>
</gene>
<dbReference type="InterPro" id="IPR001387">
    <property type="entry name" value="Cro/C1-type_HTH"/>
</dbReference>
<comment type="caution">
    <text evidence="3">The sequence shown here is derived from an EMBL/GenBank/DDBJ whole genome shotgun (WGS) entry which is preliminary data.</text>
</comment>
<keyword evidence="1" id="KW-0238">DNA-binding</keyword>
<accession>A0A4Q9DFS1</accession>
<dbReference type="PROSITE" id="PS50943">
    <property type="entry name" value="HTH_CROC1"/>
    <property type="match status" value="1"/>
</dbReference>
<dbReference type="RefSeq" id="WP_131017571.1">
    <property type="nucleotide sequence ID" value="NZ_SIRE01000029.1"/>
</dbReference>
<dbReference type="GO" id="GO:0003677">
    <property type="term" value="F:DNA binding"/>
    <property type="evidence" value="ECO:0007669"/>
    <property type="project" value="UniProtKB-KW"/>
</dbReference>
<sequence length="99" mass="11534">MQFSSRILQLREQRQLTQKELAHAIGISRATLSHYENNRRQPDLDTLNKIAEYFEVSVDYLVGMSEDVCKQGEFTVSKDGLHSHHIIHFRHAVFPSRLL</sequence>
<dbReference type="Gene3D" id="1.10.260.40">
    <property type="entry name" value="lambda repressor-like DNA-binding domains"/>
    <property type="match status" value="1"/>
</dbReference>
<protein>
    <submittedName>
        <fullName evidence="3">XRE family transcriptional regulator</fullName>
    </submittedName>
</protein>
<dbReference type="Proteomes" id="UP000293142">
    <property type="component" value="Unassembled WGS sequence"/>
</dbReference>
<feature type="domain" description="HTH cro/C1-type" evidence="2">
    <location>
        <begin position="7"/>
        <end position="61"/>
    </location>
</feature>